<feature type="region of interest" description="Disordered" evidence="1">
    <location>
        <begin position="218"/>
        <end position="274"/>
    </location>
</feature>
<name>A0A6J4JW58_9ACTN</name>
<protein>
    <submittedName>
        <fullName evidence="2">ABC transporter, permease protein 1 (Cluster 1, maltose/g3p/polyamine/iron)</fullName>
    </submittedName>
</protein>
<evidence type="ECO:0000256" key="1">
    <source>
        <dbReference type="SAM" id="MobiDB-lite"/>
    </source>
</evidence>
<organism evidence="2">
    <name type="scientific">uncultured Friedmanniella sp</name>
    <dbReference type="NCBI Taxonomy" id="335381"/>
    <lineage>
        <taxon>Bacteria</taxon>
        <taxon>Bacillati</taxon>
        <taxon>Actinomycetota</taxon>
        <taxon>Actinomycetes</taxon>
        <taxon>Propionibacteriales</taxon>
        <taxon>Nocardioidaceae</taxon>
        <taxon>Friedmanniella</taxon>
        <taxon>environmental samples</taxon>
    </lineage>
</organism>
<gene>
    <name evidence="2" type="ORF">AVDCRST_MAG61-42</name>
</gene>
<feature type="compositionally biased region" description="Basic residues" evidence="1">
    <location>
        <begin position="234"/>
        <end position="246"/>
    </location>
</feature>
<sequence>AHPVERLPLLLRRPQHRHADEVRRAGQLRLPPTGPGLRLQHGHVRRLRGLHRPGDLRRLAGAGAAGEQGAGGSGVLPFRLLPAHRVLLRHRGDDLAAFVLQRRPLRAGELAAPLAGLRERQLAGRRQLRLLGGAGHPPAVAAGRLLHDLVPGRAAADPAGHLRGGGPRRRRRLERVPPHHAAAAAGHLGRGGPAAADLGLPGLRRVLQHLDLGRRLPTVRPATAGVPVPDLARRRQPGPRPGQRRHDHPDRRGRDHRRRAAQDLLGRRGGGAGM</sequence>
<accession>A0A6J4JW58</accession>
<reference evidence="2" key="1">
    <citation type="submission" date="2020-02" db="EMBL/GenBank/DDBJ databases">
        <authorList>
            <person name="Meier V. D."/>
        </authorList>
    </citation>
    <scope>NUCLEOTIDE SEQUENCE</scope>
    <source>
        <strain evidence="2">AVDCRST_MAG61</strain>
    </source>
</reference>
<feature type="non-terminal residue" evidence="2">
    <location>
        <position position="1"/>
    </location>
</feature>
<evidence type="ECO:0000313" key="2">
    <source>
        <dbReference type="EMBL" id="CAA9289220.1"/>
    </source>
</evidence>
<feature type="compositionally biased region" description="Low complexity" evidence="1">
    <location>
        <begin position="179"/>
        <end position="192"/>
    </location>
</feature>
<proteinExistence type="predicted"/>
<feature type="region of interest" description="Disordered" evidence="1">
    <location>
        <begin position="154"/>
        <end position="192"/>
    </location>
</feature>
<feature type="non-terminal residue" evidence="2">
    <location>
        <position position="274"/>
    </location>
</feature>
<dbReference type="EMBL" id="CADCTT010000005">
    <property type="protein sequence ID" value="CAA9289220.1"/>
    <property type="molecule type" value="Genomic_DNA"/>
</dbReference>
<dbReference type="AlphaFoldDB" id="A0A6J4JW58"/>